<reference evidence="2 3" key="1">
    <citation type="submission" date="2023-04" db="EMBL/GenBank/DDBJ databases">
        <title>Ottowia paracancer sp. nov., isolated from human stomach.</title>
        <authorList>
            <person name="Song Y."/>
        </authorList>
    </citation>
    <scope>NUCLEOTIDE SEQUENCE [LARGE SCALE GENOMIC DNA]</scope>
    <source>
        <strain evidence="2 3">10c7w1</strain>
    </source>
</reference>
<dbReference type="AlphaFoldDB" id="A0AAW6RKK8"/>
<dbReference type="EMBL" id="JARVII010000004">
    <property type="protein sequence ID" value="MDG9698811.1"/>
    <property type="molecule type" value="Genomic_DNA"/>
</dbReference>
<keyword evidence="3" id="KW-1185">Reference proteome</keyword>
<organism evidence="2 3">
    <name type="scientific">Ottowia cancrivicina</name>
    <dbReference type="NCBI Taxonomy" id="3040346"/>
    <lineage>
        <taxon>Bacteria</taxon>
        <taxon>Pseudomonadati</taxon>
        <taxon>Pseudomonadota</taxon>
        <taxon>Betaproteobacteria</taxon>
        <taxon>Burkholderiales</taxon>
        <taxon>Comamonadaceae</taxon>
        <taxon>Ottowia</taxon>
    </lineage>
</organism>
<proteinExistence type="predicted"/>
<feature type="region of interest" description="Disordered" evidence="1">
    <location>
        <begin position="22"/>
        <end position="55"/>
    </location>
</feature>
<name>A0AAW6RKK8_9BURK</name>
<protein>
    <submittedName>
        <fullName evidence="2">Uncharacterized protein</fullName>
    </submittedName>
</protein>
<dbReference type="Proteomes" id="UP001237156">
    <property type="component" value="Unassembled WGS sequence"/>
</dbReference>
<gene>
    <name evidence="2" type="ORF">QB898_03585</name>
</gene>
<evidence type="ECO:0000256" key="1">
    <source>
        <dbReference type="SAM" id="MobiDB-lite"/>
    </source>
</evidence>
<dbReference type="RefSeq" id="WP_279523823.1">
    <property type="nucleotide sequence ID" value="NZ_JARVII010000004.1"/>
</dbReference>
<sequence length="422" mass="48226">MPENKTLIANSVFSYYERNGNAPGEIEGQATGLHESKRAKKKSSPRPLKGRPKPFKTTSLFIPTLELDCQISFGARDAYSECVKEMGFETFQRNIDRHYLMETPYFKRKVAAFCAKAKEYAENEYPGANVEILNILEKAMQGDQTAAIQAGALSHWQTVTVTAGLPLSEFDETWRRYRCIEHSMRRAEALFHQERYAETAAEIRNQPDASVYWRHGSLEKLGEAKDKAQALGALPVPFFELQISLAAEKAASHPLWHMARNDLGMGPASFMATGRSGTIKLASKWMKALQKACKSKSQQDLHEYISEKSGSKITTSSLETYYADRYFPNEEKVREILFFLREKVQGDLLSCLFFLAQETRRVHFVLRTLTWLDDRREKQSEYLPNYSSEYMDAPNASAWAAQSFEYWTKNGIKQLRPLDTII</sequence>
<feature type="compositionally biased region" description="Basic residues" evidence="1">
    <location>
        <begin position="37"/>
        <end position="54"/>
    </location>
</feature>
<evidence type="ECO:0000313" key="2">
    <source>
        <dbReference type="EMBL" id="MDG9698811.1"/>
    </source>
</evidence>
<accession>A0AAW6RKK8</accession>
<evidence type="ECO:0000313" key="3">
    <source>
        <dbReference type="Proteomes" id="UP001237156"/>
    </source>
</evidence>
<comment type="caution">
    <text evidence="2">The sequence shown here is derived from an EMBL/GenBank/DDBJ whole genome shotgun (WGS) entry which is preliminary data.</text>
</comment>